<proteinExistence type="inferred from homology"/>
<protein>
    <recommendedName>
        <fullName evidence="2">GTP cyclohydrolase 1 type 2 homolog</fullName>
    </recommendedName>
</protein>
<comment type="similarity">
    <text evidence="1">Belongs to the GTP cyclohydrolase I type 2/NIF3 family.</text>
</comment>
<feature type="binding site" evidence="4">
    <location>
        <position position="232"/>
    </location>
    <ligand>
        <name>a divalent metal cation</name>
        <dbReference type="ChEBI" id="CHEBI:60240"/>
        <label>1</label>
    </ligand>
</feature>
<dbReference type="AlphaFoldDB" id="A0A841U1Q8"/>
<comment type="caution">
    <text evidence="5">The sequence shown here is derived from an EMBL/GenBank/DDBJ whole genome shotgun (WGS) entry which is preliminary data.</text>
</comment>
<dbReference type="Gene3D" id="3.40.1390.30">
    <property type="entry name" value="NIF3 (NGG1p interacting factor 3)-like"/>
    <property type="match status" value="2"/>
</dbReference>
<name>A0A841U1Q8_9BACL</name>
<dbReference type="PANTHER" id="PTHR13799:SF14">
    <property type="entry name" value="GTP CYCLOHYDROLASE 1 TYPE 2 HOMOLOG"/>
    <property type="match status" value="1"/>
</dbReference>
<dbReference type="SUPFAM" id="SSF102705">
    <property type="entry name" value="NIF3 (NGG1p interacting factor 3)-like"/>
    <property type="match status" value="1"/>
</dbReference>
<dbReference type="PANTHER" id="PTHR13799">
    <property type="entry name" value="NGG1 INTERACTING FACTOR 3"/>
    <property type="match status" value="1"/>
</dbReference>
<dbReference type="GO" id="GO:0046872">
    <property type="term" value="F:metal ion binding"/>
    <property type="evidence" value="ECO:0007669"/>
    <property type="project" value="UniProtKB-KW"/>
</dbReference>
<evidence type="ECO:0000256" key="2">
    <source>
        <dbReference type="ARBA" id="ARBA00022112"/>
    </source>
</evidence>
<evidence type="ECO:0000313" key="6">
    <source>
        <dbReference type="Proteomes" id="UP000553776"/>
    </source>
</evidence>
<evidence type="ECO:0000313" key="5">
    <source>
        <dbReference type="EMBL" id="MBB6693709.1"/>
    </source>
</evidence>
<dbReference type="InterPro" id="IPR036069">
    <property type="entry name" value="DUF34/NIF3_sf"/>
</dbReference>
<feature type="binding site" evidence="4">
    <location>
        <position position="63"/>
    </location>
    <ligand>
        <name>a divalent metal cation</name>
        <dbReference type="ChEBI" id="CHEBI:60240"/>
        <label>1</label>
    </ligand>
</feature>
<accession>A0A841U1Q8</accession>
<keyword evidence="6" id="KW-1185">Reference proteome</keyword>
<dbReference type="Proteomes" id="UP000553776">
    <property type="component" value="Unassembled WGS sequence"/>
</dbReference>
<evidence type="ECO:0000256" key="3">
    <source>
        <dbReference type="ARBA" id="ARBA00022723"/>
    </source>
</evidence>
<sequence length="264" mass="28790">MTATIKAIIETLTEGIEPIPNTVDKLEPGEPEAAVTGIVTTFAATRYVVERAIELGANLIVSHEGIYYSHRGGAEAWPNDPVCRAKAERIREAGLSIFRYHDYAHRRAPDLITEGLVEALGWAEYVEEHRPEAALLTIPPMGVREIAEHLRTKLGLSVVRAAGDLTQTCRRVGVLVGFRGGGSVAIPLFESGRLDLIVAGEGPEWETPEYVRDAVLQGGRKTLLTIGHAESEAPGMKRLAAMLQAKYPDVPVHFVADRPVFELL</sequence>
<evidence type="ECO:0000256" key="1">
    <source>
        <dbReference type="ARBA" id="ARBA00006964"/>
    </source>
</evidence>
<evidence type="ECO:0000256" key="4">
    <source>
        <dbReference type="PIRSR" id="PIRSR602678-1"/>
    </source>
</evidence>
<dbReference type="InterPro" id="IPR002678">
    <property type="entry name" value="DUF34/NIF3"/>
</dbReference>
<dbReference type="EMBL" id="JACJVR010000078">
    <property type="protein sequence ID" value="MBB6693709.1"/>
    <property type="molecule type" value="Genomic_DNA"/>
</dbReference>
<dbReference type="GO" id="GO:0005737">
    <property type="term" value="C:cytoplasm"/>
    <property type="evidence" value="ECO:0007669"/>
    <property type="project" value="TreeGrafter"/>
</dbReference>
<feature type="binding site" evidence="4">
    <location>
        <position position="228"/>
    </location>
    <ligand>
        <name>a divalent metal cation</name>
        <dbReference type="ChEBI" id="CHEBI:60240"/>
        <label>1</label>
    </ligand>
</feature>
<gene>
    <name evidence="5" type="ORF">H7B90_20135</name>
</gene>
<dbReference type="Pfam" id="PF01784">
    <property type="entry name" value="DUF34_NIF3"/>
    <property type="match status" value="1"/>
</dbReference>
<organism evidence="5 6">
    <name type="scientific">Cohnella xylanilytica</name>
    <dbReference type="NCBI Taxonomy" id="557555"/>
    <lineage>
        <taxon>Bacteria</taxon>
        <taxon>Bacillati</taxon>
        <taxon>Bacillota</taxon>
        <taxon>Bacilli</taxon>
        <taxon>Bacillales</taxon>
        <taxon>Paenibacillaceae</taxon>
        <taxon>Cohnella</taxon>
    </lineage>
</organism>
<dbReference type="RefSeq" id="WP_185137694.1">
    <property type="nucleotide sequence ID" value="NZ_BORM01000024.1"/>
</dbReference>
<keyword evidence="3 4" id="KW-0479">Metal-binding</keyword>
<reference evidence="5 6" key="1">
    <citation type="submission" date="2020-08" db="EMBL/GenBank/DDBJ databases">
        <title>Cohnella phylogeny.</title>
        <authorList>
            <person name="Dunlap C."/>
        </authorList>
    </citation>
    <scope>NUCLEOTIDE SEQUENCE [LARGE SCALE GENOMIC DNA]</scope>
    <source>
        <strain evidence="5 6">DSM 25239</strain>
    </source>
</reference>